<dbReference type="AlphaFoldDB" id="M7CBU4"/>
<keyword evidence="3" id="KW-1185">Reference proteome</keyword>
<reference evidence="3" key="1">
    <citation type="journal article" date="2013" name="Nat. Genet.">
        <title>The draft genomes of soft-shell turtle and green sea turtle yield insights into the development and evolution of the turtle-specific body plan.</title>
        <authorList>
            <person name="Wang Z."/>
            <person name="Pascual-Anaya J."/>
            <person name="Zadissa A."/>
            <person name="Li W."/>
            <person name="Niimura Y."/>
            <person name="Huang Z."/>
            <person name="Li C."/>
            <person name="White S."/>
            <person name="Xiong Z."/>
            <person name="Fang D."/>
            <person name="Wang B."/>
            <person name="Ming Y."/>
            <person name="Chen Y."/>
            <person name="Zheng Y."/>
            <person name="Kuraku S."/>
            <person name="Pignatelli M."/>
            <person name="Herrero J."/>
            <person name="Beal K."/>
            <person name="Nozawa M."/>
            <person name="Li Q."/>
            <person name="Wang J."/>
            <person name="Zhang H."/>
            <person name="Yu L."/>
            <person name="Shigenobu S."/>
            <person name="Wang J."/>
            <person name="Liu J."/>
            <person name="Flicek P."/>
            <person name="Searle S."/>
            <person name="Wang J."/>
            <person name="Kuratani S."/>
            <person name="Yin Y."/>
            <person name="Aken B."/>
            <person name="Zhang G."/>
            <person name="Irie N."/>
        </authorList>
    </citation>
    <scope>NUCLEOTIDE SEQUENCE [LARGE SCALE GENOMIC DNA]</scope>
</reference>
<proteinExistence type="predicted"/>
<evidence type="ECO:0000256" key="1">
    <source>
        <dbReference type="SAM" id="MobiDB-lite"/>
    </source>
</evidence>
<protein>
    <submittedName>
        <fullName evidence="2">Uncharacterized protein</fullName>
    </submittedName>
</protein>
<evidence type="ECO:0000313" key="3">
    <source>
        <dbReference type="Proteomes" id="UP000031443"/>
    </source>
</evidence>
<gene>
    <name evidence="2" type="ORF">UY3_04614</name>
</gene>
<name>M7CBU4_CHEMY</name>
<feature type="region of interest" description="Disordered" evidence="1">
    <location>
        <begin position="187"/>
        <end position="233"/>
    </location>
</feature>
<dbReference type="EMBL" id="KB520471">
    <property type="protein sequence ID" value="EMP38182.1"/>
    <property type="molecule type" value="Genomic_DNA"/>
</dbReference>
<sequence length="254" mass="28397">MEGRGPKIPAEVAAGEQREHIFLQRWQTGDSLLGQLFSHQVLVLLHLLRQMYRLCLLFPPSDSSACPNNNHFIVTDVSIKDNVGHTAVQGQSKGLQNAYHKAGEANRHSGAAPTSCRFYKELDAILGGDLTSTVEATVDTSVARELVENGLSQEEEILDKDVEGEGDPEAEDDLEARDACIQELFSTPEEASQSQLSELGKMQTGEEASARKQELKEWWDSEKRDQKENMAHQNKAVERLLNVMERQVDMSRCY</sequence>
<evidence type="ECO:0000313" key="2">
    <source>
        <dbReference type="EMBL" id="EMP38182.1"/>
    </source>
</evidence>
<dbReference type="Proteomes" id="UP000031443">
    <property type="component" value="Unassembled WGS sequence"/>
</dbReference>
<accession>M7CBU4</accession>
<organism evidence="2 3">
    <name type="scientific">Chelonia mydas</name>
    <name type="common">Green sea-turtle</name>
    <name type="synonym">Chelonia agassizi</name>
    <dbReference type="NCBI Taxonomy" id="8469"/>
    <lineage>
        <taxon>Eukaryota</taxon>
        <taxon>Metazoa</taxon>
        <taxon>Chordata</taxon>
        <taxon>Craniata</taxon>
        <taxon>Vertebrata</taxon>
        <taxon>Euteleostomi</taxon>
        <taxon>Archelosauria</taxon>
        <taxon>Testudinata</taxon>
        <taxon>Testudines</taxon>
        <taxon>Cryptodira</taxon>
        <taxon>Durocryptodira</taxon>
        <taxon>Americhelydia</taxon>
        <taxon>Chelonioidea</taxon>
        <taxon>Cheloniidae</taxon>
        <taxon>Chelonia</taxon>
    </lineage>
</organism>
<feature type="compositionally biased region" description="Basic and acidic residues" evidence="1">
    <location>
        <begin position="208"/>
        <end position="233"/>
    </location>
</feature>